<dbReference type="EMBL" id="UYSG01011046">
    <property type="protein sequence ID" value="VDL60526.1"/>
    <property type="molecule type" value="Genomic_DNA"/>
</dbReference>
<evidence type="ECO:0000256" key="5">
    <source>
        <dbReference type="ARBA" id="ARBA00022737"/>
    </source>
</evidence>
<dbReference type="AlphaFoldDB" id="A0A0R3SSE4"/>
<name>A0A0R3SSE4_HYMDI</name>
<evidence type="ECO:0000256" key="3">
    <source>
        <dbReference type="ARBA" id="ARBA00022448"/>
    </source>
</evidence>
<dbReference type="GO" id="GO:0006839">
    <property type="term" value="P:mitochondrial transport"/>
    <property type="evidence" value="ECO:0007669"/>
    <property type="project" value="TreeGrafter"/>
</dbReference>
<dbReference type="PROSITE" id="PS50920">
    <property type="entry name" value="SOLCAR"/>
    <property type="match status" value="2"/>
</dbReference>
<evidence type="ECO:0000256" key="7">
    <source>
        <dbReference type="ARBA" id="ARBA00023128"/>
    </source>
</evidence>
<dbReference type="InterPro" id="IPR019265">
    <property type="entry name" value="RTRAF"/>
</dbReference>
<dbReference type="PANTHER" id="PTHR45624:SF4">
    <property type="entry name" value="CONGESTED-LIKE TRACHEA PROTEIN-RELATED"/>
    <property type="match status" value="1"/>
</dbReference>
<keyword evidence="7" id="KW-0496">Mitochondrion</keyword>
<comment type="similarity">
    <text evidence="2 10">Belongs to the mitochondrial carrier (TC 2.A.29) family.</text>
</comment>
<feature type="repeat" description="Solcar" evidence="9">
    <location>
        <begin position="134"/>
        <end position="222"/>
    </location>
</feature>
<organism evidence="14">
    <name type="scientific">Hymenolepis diminuta</name>
    <name type="common">Rat tapeworm</name>
    <dbReference type="NCBI Taxonomy" id="6216"/>
    <lineage>
        <taxon>Eukaryota</taxon>
        <taxon>Metazoa</taxon>
        <taxon>Spiralia</taxon>
        <taxon>Lophotrochozoa</taxon>
        <taxon>Platyhelminthes</taxon>
        <taxon>Cestoda</taxon>
        <taxon>Eucestoda</taxon>
        <taxon>Cyclophyllidea</taxon>
        <taxon>Hymenolepididae</taxon>
        <taxon>Hymenolepis</taxon>
    </lineage>
</organism>
<evidence type="ECO:0000256" key="6">
    <source>
        <dbReference type="ARBA" id="ARBA00022989"/>
    </source>
</evidence>
<accession>A0A0R3SSE4</accession>
<reference evidence="12 13" key="2">
    <citation type="submission" date="2018-11" db="EMBL/GenBank/DDBJ databases">
        <authorList>
            <consortium name="Pathogen Informatics"/>
        </authorList>
    </citation>
    <scope>NUCLEOTIDE SEQUENCE [LARGE SCALE GENOMIC DNA]</scope>
</reference>
<dbReference type="STRING" id="6216.A0A0R3SSE4"/>
<dbReference type="InterPro" id="IPR023395">
    <property type="entry name" value="MCP_dom_sf"/>
</dbReference>
<evidence type="ECO:0000256" key="4">
    <source>
        <dbReference type="ARBA" id="ARBA00022692"/>
    </source>
</evidence>
<dbReference type="OrthoDB" id="14252at2759"/>
<evidence type="ECO:0000313" key="12">
    <source>
        <dbReference type="EMBL" id="VDL60526.1"/>
    </source>
</evidence>
<evidence type="ECO:0000256" key="2">
    <source>
        <dbReference type="ARBA" id="ARBA00006375"/>
    </source>
</evidence>
<dbReference type="Gene3D" id="1.50.40.10">
    <property type="entry name" value="Mitochondrial carrier domain"/>
    <property type="match status" value="2"/>
</dbReference>
<keyword evidence="5" id="KW-0677">Repeat</keyword>
<dbReference type="GO" id="GO:0015227">
    <property type="term" value="F:O-acyl-L-carnitine transmembrane transporter activity"/>
    <property type="evidence" value="ECO:0007669"/>
    <property type="project" value="TreeGrafter"/>
</dbReference>
<evidence type="ECO:0000256" key="11">
    <source>
        <dbReference type="SAM" id="Phobius"/>
    </source>
</evidence>
<evidence type="ECO:0000313" key="13">
    <source>
        <dbReference type="Proteomes" id="UP000274504"/>
    </source>
</evidence>
<gene>
    <name evidence="12" type="ORF">HDID_LOCUS8208</name>
</gene>
<feature type="repeat" description="Solcar" evidence="9">
    <location>
        <begin position="31"/>
        <end position="122"/>
    </location>
</feature>
<dbReference type="Pfam" id="PF10036">
    <property type="entry name" value="RLL"/>
    <property type="match status" value="1"/>
</dbReference>
<dbReference type="GO" id="GO:0031966">
    <property type="term" value="C:mitochondrial membrane"/>
    <property type="evidence" value="ECO:0007669"/>
    <property type="project" value="UniProtKB-SubCell"/>
</dbReference>
<comment type="subcellular location">
    <subcellularLocation>
        <location evidence="1">Mitochondrion membrane</location>
        <topology evidence="1">Multi-pass membrane protein</topology>
    </subcellularLocation>
</comment>
<sequence length="493" mass="55767">MALSFYCRVFCIHSDVFVESMFSESERQHKSDNGKSFFAGGFGGMCTVLTGHPFDTIKVRLQTMPHVEPNQIPLYRGTIDCACKIVTNEGIRGLYKGMLAPLVGAVPLFAICFLGFNVGKNVCAKDVNNIRQMYSKPELFCAGMFSGVFTTILMTPGERIKCLLQIQTKDTHIKYHGPLDVIKQLYREGGIRSIYRGCGVTLLRDVPASGMFFLSYEWIKDILRRKNASKSVLSVHQTLFAGGMAGIFNWLVAIPPDVLKSRLQTVQSDVSELLVWLEDKIIRCLPINERFRDTDSDKWQNYVESYLNKVNCPYKSNEPQCMVDYLLNRGIEVRNDDEESTNETKNSSIPRGDIFADVNSKIAKFLLTHLAESPEFREGVQKLSKLLNIPEHPDPKQSFRAICVLIEKMLSEESIKRAKERDNKKEIELQNAEEIFLGFDISDPQLRSAAITLRLIYVAELRSLQDLINHAIVEVQKLTADPKTDTSQGQVGR</sequence>
<evidence type="ECO:0000256" key="1">
    <source>
        <dbReference type="ARBA" id="ARBA00004225"/>
    </source>
</evidence>
<evidence type="ECO:0000313" key="14">
    <source>
        <dbReference type="WBParaSite" id="HDID_0000821001-mRNA-1"/>
    </source>
</evidence>
<proteinExistence type="inferred from homology"/>
<keyword evidence="3 10" id="KW-0813">Transport</keyword>
<dbReference type="Pfam" id="PF00153">
    <property type="entry name" value="Mito_carr"/>
    <property type="match status" value="2"/>
</dbReference>
<dbReference type="Proteomes" id="UP000274504">
    <property type="component" value="Unassembled WGS sequence"/>
</dbReference>
<evidence type="ECO:0000256" key="10">
    <source>
        <dbReference type="RuleBase" id="RU000488"/>
    </source>
</evidence>
<dbReference type="InterPro" id="IPR050567">
    <property type="entry name" value="Mitochondrial_Carrier"/>
</dbReference>
<dbReference type="WBParaSite" id="HDID_0000821001-mRNA-1">
    <property type="protein sequence ID" value="HDID_0000821001-mRNA-1"/>
    <property type="gene ID" value="HDID_0000821001"/>
</dbReference>
<evidence type="ECO:0000256" key="8">
    <source>
        <dbReference type="ARBA" id="ARBA00023136"/>
    </source>
</evidence>
<dbReference type="SUPFAM" id="SSF103506">
    <property type="entry name" value="Mitochondrial carrier"/>
    <property type="match status" value="1"/>
</dbReference>
<dbReference type="InterPro" id="IPR018108">
    <property type="entry name" value="MCP_transmembrane"/>
</dbReference>
<keyword evidence="4 9" id="KW-0812">Transmembrane</keyword>
<reference evidence="14" key="1">
    <citation type="submission" date="2017-02" db="UniProtKB">
        <authorList>
            <consortium name="WormBaseParasite"/>
        </authorList>
    </citation>
    <scope>IDENTIFICATION</scope>
</reference>
<feature type="transmembrane region" description="Helical" evidence="11">
    <location>
        <begin position="98"/>
        <end position="118"/>
    </location>
</feature>
<dbReference type="PANTHER" id="PTHR45624">
    <property type="entry name" value="MITOCHONDRIAL BASIC AMINO ACIDS TRANSPORTER-RELATED"/>
    <property type="match status" value="1"/>
</dbReference>
<dbReference type="GO" id="GO:1902603">
    <property type="term" value="P:carnitine transmembrane transport"/>
    <property type="evidence" value="ECO:0007669"/>
    <property type="project" value="TreeGrafter"/>
</dbReference>
<evidence type="ECO:0000256" key="9">
    <source>
        <dbReference type="PROSITE-ProRule" id="PRU00282"/>
    </source>
</evidence>
<keyword evidence="8 9" id="KW-0472">Membrane</keyword>
<protein>
    <submittedName>
        <fullName evidence="14">Mitochondrial carnitine/acylcarnitine carrier protein</fullName>
    </submittedName>
</protein>
<keyword evidence="6 11" id="KW-1133">Transmembrane helix</keyword>